<proteinExistence type="predicted"/>
<dbReference type="EMBL" id="JAHQIW010003569">
    <property type="protein sequence ID" value="KAJ1359192.1"/>
    <property type="molecule type" value="Genomic_DNA"/>
</dbReference>
<accession>A0AAD5MIM0</accession>
<dbReference type="AlphaFoldDB" id="A0AAD5MIM0"/>
<gene>
    <name evidence="2" type="ORF">KIN20_017877</name>
</gene>
<reference evidence="2" key="1">
    <citation type="submission" date="2021-06" db="EMBL/GenBank/DDBJ databases">
        <title>Parelaphostrongylus tenuis whole genome reference sequence.</title>
        <authorList>
            <person name="Garwood T.J."/>
            <person name="Larsen P.A."/>
            <person name="Fountain-Jones N.M."/>
            <person name="Garbe J.R."/>
            <person name="Macchietto M.G."/>
            <person name="Kania S.A."/>
            <person name="Gerhold R.W."/>
            <person name="Richards J.E."/>
            <person name="Wolf T.M."/>
        </authorList>
    </citation>
    <scope>NUCLEOTIDE SEQUENCE</scope>
    <source>
        <strain evidence="2">MNPRO001-30</strain>
        <tissue evidence="2">Meninges</tissue>
    </source>
</reference>
<protein>
    <submittedName>
        <fullName evidence="2">Uncharacterized protein</fullName>
    </submittedName>
</protein>
<keyword evidence="1" id="KW-0732">Signal</keyword>
<keyword evidence="3" id="KW-1185">Reference proteome</keyword>
<feature type="signal peptide" evidence="1">
    <location>
        <begin position="1"/>
        <end position="28"/>
    </location>
</feature>
<evidence type="ECO:0000256" key="1">
    <source>
        <dbReference type="SAM" id="SignalP"/>
    </source>
</evidence>
<evidence type="ECO:0000313" key="3">
    <source>
        <dbReference type="Proteomes" id="UP001196413"/>
    </source>
</evidence>
<evidence type="ECO:0000313" key="2">
    <source>
        <dbReference type="EMBL" id="KAJ1359192.1"/>
    </source>
</evidence>
<name>A0AAD5MIM0_PARTN</name>
<comment type="caution">
    <text evidence="2">The sequence shown here is derived from an EMBL/GenBank/DDBJ whole genome shotgun (WGS) entry which is preliminary data.</text>
</comment>
<organism evidence="2 3">
    <name type="scientific">Parelaphostrongylus tenuis</name>
    <name type="common">Meningeal worm</name>
    <dbReference type="NCBI Taxonomy" id="148309"/>
    <lineage>
        <taxon>Eukaryota</taxon>
        <taxon>Metazoa</taxon>
        <taxon>Ecdysozoa</taxon>
        <taxon>Nematoda</taxon>
        <taxon>Chromadorea</taxon>
        <taxon>Rhabditida</taxon>
        <taxon>Rhabditina</taxon>
        <taxon>Rhabditomorpha</taxon>
        <taxon>Strongyloidea</taxon>
        <taxon>Metastrongylidae</taxon>
        <taxon>Parelaphostrongylus</taxon>
    </lineage>
</organism>
<dbReference type="Proteomes" id="UP001196413">
    <property type="component" value="Unassembled WGS sequence"/>
</dbReference>
<feature type="chain" id="PRO_5042209158" evidence="1">
    <location>
        <begin position="29"/>
        <end position="235"/>
    </location>
</feature>
<sequence>MSILTNAAKPATNFFMFSLLTIVTTVFGCEVMPAGQSSSRPFTVTGFTTLPVAMVYTETADISSQVAGISTSKGKAQTFVSHLVMQTVFDVLERQGRSALLPDSVISSILNQLEVRITYEPLQCQRIVFDISKDLTPDPKMGDQYCIIASNTVTGVCTALMMGQRKKCTMMLDATITPISAKHTSISGTFSTTNIIMATWSRMMWQNVVDRALRMLASGPFVSHFIAATATVGGN</sequence>